<dbReference type="GO" id="GO:0004020">
    <property type="term" value="F:adenylylsulfate kinase activity"/>
    <property type="evidence" value="ECO:0007669"/>
    <property type="project" value="UniProtKB-EC"/>
</dbReference>
<evidence type="ECO:0000313" key="4">
    <source>
        <dbReference type="EMBL" id="HHI97137.1"/>
    </source>
</evidence>
<sequence>MKVAVCGKGGVGKSTIAALLCNALINRGYQVLAIDADPSPHLARLLGFKEADQVVPIAEMKELLTARAEKDGPFYSLNPKVDDLPEKFMLRKGDLKLMVLGAVREAGGGCACPEQTVLRRLLSLLLLQSKEAVVVDMEAGVEHFGRATISAIDAVLIVVQPYRGSIETAKQIEKMARDLKVKNIFFVGNNVVSPEDEKFLEEELQKPLLVAFPRDDELARLERQGLPLSETRGLAYQTAELLAEKLEKALSHGT</sequence>
<dbReference type="InterPro" id="IPR027417">
    <property type="entry name" value="P-loop_NTPase"/>
</dbReference>
<dbReference type="GO" id="GO:0016887">
    <property type="term" value="F:ATP hydrolysis activity"/>
    <property type="evidence" value="ECO:0007669"/>
    <property type="project" value="TreeGrafter"/>
</dbReference>
<dbReference type="Pfam" id="PF01656">
    <property type="entry name" value="CbiA"/>
    <property type="match status" value="1"/>
</dbReference>
<dbReference type="EMBL" id="DROK01000138">
    <property type="protein sequence ID" value="HHI97137.1"/>
    <property type="molecule type" value="Genomic_DNA"/>
</dbReference>
<dbReference type="InterPro" id="IPR014433">
    <property type="entry name" value="CooC"/>
</dbReference>
<dbReference type="InterPro" id="IPR050625">
    <property type="entry name" value="ParA/MinD_ATPase"/>
</dbReference>
<keyword evidence="4" id="KW-0808">Transferase</keyword>
<dbReference type="GO" id="GO:0005524">
    <property type="term" value="F:ATP binding"/>
    <property type="evidence" value="ECO:0007669"/>
    <property type="project" value="UniProtKB-KW"/>
</dbReference>
<dbReference type="SUPFAM" id="SSF52540">
    <property type="entry name" value="P-loop containing nucleoside triphosphate hydrolases"/>
    <property type="match status" value="1"/>
</dbReference>
<keyword evidence="1" id="KW-0547">Nucleotide-binding</keyword>
<keyword evidence="2" id="KW-0067">ATP-binding</keyword>
<accession>A0A7V5NZJ2</accession>
<evidence type="ECO:0000256" key="2">
    <source>
        <dbReference type="ARBA" id="ARBA00022840"/>
    </source>
</evidence>
<comment type="caution">
    <text evidence="4">The sequence shown here is derived from an EMBL/GenBank/DDBJ whole genome shotgun (WGS) entry which is preliminary data.</text>
</comment>
<dbReference type="InterPro" id="IPR002586">
    <property type="entry name" value="CobQ/CobB/MinD/ParA_Nub-bd_dom"/>
</dbReference>
<dbReference type="GO" id="GO:0005829">
    <property type="term" value="C:cytosol"/>
    <property type="evidence" value="ECO:0007669"/>
    <property type="project" value="TreeGrafter"/>
</dbReference>
<organism evidence="4">
    <name type="scientific">Thermodesulfatator atlanticus</name>
    <dbReference type="NCBI Taxonomy" id="501497"/>
    <lineage>
        <taxon>Bacteria</taxon>
        <taxon>Pseudomonadati</taxon>
        <taxon>Thermodesulfobacteriota</taxon>
        <taxon>Thermodesulfobacteria</taxon>
        <taxon>Thermodesulfobacteriales</taxon>
        <taxon>Thermodesulfatatoraceae</taxon>
        <taxon>Thermodesulfatator</taxon>
    </lineage>
</organism>
<gene>
    <name evidence="4" type="ORF">ENJ96_04725</name>
</gene>
<feature type="domain" description="CobQ/CobB/MinD/ParA nucleotide binding" evidence="3">
    <location>
        <begin position="4"/>
        <end position="228"/>
    </location>
</feature>
<dbReference type="AlphaFoldDB" id="A0A7V5NZJ2"/>
<dbReference type="PANTHER" id="PTHR43384">
    <property type="entry name" value="SEPTUM SITE-DETERMINING PROTEIN MIND HOMOLOG, CHLOROPLASTIC-RELATED"/>
    <property type="match status" value="1"/>
</dbReference>
<reference evidence="4" key="1">
    <citation type="journal article" date="2020" name="mSystems">
        <title>Genome- and Community-Level Interaction Insights into Carbon Utilization and Element Cycling Functions of Hydrothermarchaeota in Hydrothermal Sediment.</title>
        <authorList>
            <person name="Zhou Z."/>
            <person name="Liu Y."/>
            <person name="Xu W."/>
            <person name="Pan J."/>
            <person name="Luo Z.H."/>
            <person name="Li M."/>
        </authorList>
    </citation>
    <scope>NUCLEOTIDE SEQUENCE [LARGE SCALE GENOMIC DNA]</scope>
    <source>
        <strain evidence="4">HyVt-533</strain>
    </source>
</reference>
<proteinExistence type="predicted"/>
<name>A0A7V5NZJ2_9BACT</name>
<evidence type="ECO:0000256" key="1">
    <source>
        <dbReference type="ARBA" id="ARBA00022741"/>
    </source>
</evidence>
<dbReference type="PIRSF" id="PIRSF005647">
    <property type="entry name" value="CooC"/>
    <property type="match status" value="1"/>
</dbReference>
<protein>
    <submittedName>
        <fullName evidence="4">Adenylyl-sulfate kinase</fullName>
        <ecNumber evidence="4">2.7.1.25</ecNumber>
    </submittedName>
</protein>
<dbReference type="GO" id="GO:0051782">
    <property type="term" value="P:negative regulation of cell division"/>
    <property type="evidence" value="ECO:0007669"/>
    <property type="project" value="TreeGrafter"/>
</dbReference>
<dbReference type="GO" id="GO:0009898">
    <property type="term" value="C:cytoplasmic side of plasma membrane"/>
    <property type="evidence" value="ECO:0007669"/>
    <property type="project" value="TreeGrafter"/>
</dbReference>
<dbReference type="Gene3D" id="3.40.50.300">
    <property type="entry name" value="P-loop containing nucleotide triphosphate hydrolases"/>
    <property type="match status" value="1"/>
</dbReference>
<dbReference type="PANTHER" id="PTHR43384:SF6">
    <property type="entry name" value="SEPTUM SITE-DETERMINING PROTEIN MIND HOMOLOG, CHLOROPLASTIC"/>
    <property type="match status" value="1"/>
</dbReference>
<evidence type="ECO:0000259" key="3">
    <source>
        <dbReference type="Pfam" id="PF01656"/>
    </source>
</evidence>
<dbReference type="EC" id="2.7.1.25" evidence="4"/>
<dbReference type="Proteomes" id="UP000886101">
    <property type="component" value="Unassembled WGS sequence"/>
</dbReference>
<keyword evidence="4" id="KW-0418">Kinase</keyword>